<evidence type="ECO:0008006" key="5">
    <source>
        <dbReference type="Google" id="ProtNLM"/>
    </source>
</evidence>
<feature type="transmembrane region" description="Helical" evidence="2">
    <location>
        <begin position="136"/>
        <end position="156"/>
    </location>
</feature>
<evidence type="ECO:0000256" key="1">
    <source>
        <dbReference type="SAM" id="MobiDB-lite"/>
    </source>
</evidence>
<protein>
    <recommendedName>
        <fullName evidence="5">DUF4190 domain-containing protein</fullName>
    </recommendedName>
</protein>
<dbReference type="RefSeq" id="WP_246495770.1">
    <property type="nucleotide sequence ID" value="NZ_JACHJL010000028.1"/>
</dbReference>
<organism evidence="3 4">
    <name type="scientific">Streptomyces zagrosensis</name>
    <dbReference type="NCBI Taxonomy" id="1042984"/>
    <lineage>
        <taxon>Bacteria</taxon>
        <taxon>Bacillati</taxon>
        <taxon>Actinomycetota</taxon>
        <taxon>Actinomycetes</taxon>
        <taxon>Kitasatosporales</taxon>
        <taxon>Streptomycetaceae</taxon>
        <taxon>Streptomyces</taxon>
    </lineage>
</organism>
<dbReference type="PANTHER" id="PTHR40040">
    <property type="entry name" value="SMALL HYDROPHOBIC PROTEIN-RELATED"/>
    <property type="match status" value="1"/>
</dbReference>
<dbReference type="PANTHER" id="PTHR40040:SF1">
    <property type="entry name" value="MEMBRANE PROTEIN"/>
    <property type="match status" value="1"/>
</dbReference>
<accession>A0A7W9QIZ3</accession>
<dbReference type="EMBL" id="JACHJL010000028">
    <property type="protein sequence ID" value="MBB5939832.1"/>
    <property type="molecule type" value="Genomic_DNA"/>
</dbReference>
<evidence type="ECO:0000313" key="4">
    <source>
        <dbReference type="Proteomes" id="UP000588098"/>
    </source>
</evidence>
<reference evidence="3 4" key="1">
    <citation type="submission" date="2020-08" db="EMBL/GenBank/DDBJ databases">
        <title>Genomic Encyclopedia of Type Strains, Phase III (KMG-III): the genomes of soil and plant-associated and newly described type strains.</title>
        <authorList>
            <person name="Whitman W."/>
        </authorList>
    </citation>
    <scope>NUCLEOTIDE SEQUENCE [LARGE SCALE GENOMIC DNA]</scope>
    <source>
        <strain evidence="3 4">CECT 8305</strain>
    </source>
</reference>
<feature type="transmembrane region" description="Helical" evidence="2">
    <location>
        <begin position="97"/>
        <end position="124"/>
    </location>
</feature>
<dbReference type="InterPro" id="IPR055338">
    <property type="entry name" value="YqfX-like"/>
</dbReference>
<sequence length="166" mass="17215">MSTITRNQKRTTTSPQPPQASTSQHADQHTAPHADPHTASGARTEQPTGPHAEQPTQAPATDAAHGTAPTANSTSASATKSQRKRIDRPRDANGMAVASFVLGLVGLLVFNLVLGPCAIALATVALIRGTERKGRALLGLTLGVADLIVLITLITANDTVTWQFGG</sequence>
<evidence type="ECO:0000313" key="3">
    <source>
        <dbReference type="EMBL" id="MBB5939832.1"/>
    </source>
</evidence>
<feature type="compositionally biased region" description="Low complexity" evidence="1">
    <location>
        <begin position="67"/>
        <end position="80"/>
    </location>
</feature>
<gene>
    <name evidence="3" type="ORF">FHS42_006928</name>
</gene>
<dbReference type="AlphaFoldDB" id="A0A7W9QIZ3"/>
<name>A0A7W9QIZ3_9ACTN</name>
<keyword evidence="2" id="KW-1133">Transmembrane helix</keyword>
<feature type="compositionally biased region" description="Low complexity" evidence="1">
    <location>
        <begin position="11"/>
        <end position="24"/>
    </location>
</feature>
<proteinExistence type="predicted"/>
<feature type="region of interest" description="Disordered" evidence="1">
    <location>
        <begin position="1"/>
        <end position="90"/>
    </location>
</feature>
<evidence type="ECO:0000256" key="2">
    <source>
        <dbReference type="SAM" id="Phobius"/>
    </source>
</evidence>
<keyword evidence="2" id="KW-0812">Transmembrane</keyword>
<keyword evidence="4" id="KW-1185">Reference proteome</keyword>
<dbReference type="Proteomes" id="UP000588098">
    <property type="component" value="Unassembled WGS sequence"/>
</dbReference>
<feature type="compositionally biased region" description="Basic and acidic residues" evidence="1">
    <location>
        <begin position="26"/>
        <end position="36"/>
    </location>
</feature>
<comment type="caution">
    <text evidence="3">The sequence shown here is derived from an EMBL/GenBank/DDBJ whole genome shotgun (WGS) entry which is preliminary data.</text>
</comment>
<keyword evidence="2" id="KW-0472">Membrane</keyword>